<feature type="transmembrane region" description="Helical" evidence="2">
    <location>
        <begin position="27"/>
        <end position="53"/>
    </location>
</feature>
<dbReference type="EMBL" id="FPCH01000001">
    <property type="protein sequence ID" value="SFV27544.1"/>
    <property type="molecule type" value="Genomic_DNA"/>
</dbReference>
<organism evidence="3 4">
    <name type="scientific">Hyphomicrobium facile</name>
    <dbReference type="NCBI Taxonomy" id="51670"/>
    <lineage>
        <taxon>Bacteria</taxon>
        <taxon>Pseudomonadati</taxon>
        <taxon>Pseudomonadota</taxon>
        <taxon>Alphaproteobacteria</taxon>
        <taxon>Hyphomicrobiales</taxon>
        <taxon>Hyphomicrobiaceae</taxon>
        <taxon>Hyphomicrobium</taxon>
    </lineage>
</organism>
<keyword evidence="4" id="KW-1185">Reference proteome</keyword>
<keyword evidence="2" id="KW-0812">Transmembrane</keyword>
<gene>
    <name evidence="3" type="ORF">SAMN04488557_0786</name>
</gene>
<evidence type="ECO:0000313" key="3">
    <source>
        <dbReference type="EMBL" id="SFV27544.1"/>
    </source>
</evidence>
<feature type="region of interest" description="Disordered" evidence="1">
    <location>
        <begin position="86"/>
        <end position="105"/>
    </location>
</feature>
<keyword evidence="2" id="KW-1133">Transmembrane helix</keyword>
<sequence>MRSATTAVISSTDTAVREAHWRPSARFIGLAIASIAPALFWCVVVELIAYWSGVSLSPMAVGALFVTIAAFLFAICAPLMLRNSPAKDHAPRPAAPDLNGRPASR</sequence>
<evidence type="ECO:0000313" key="4">
    <source>
        <dbReference type="Proteomes" id="UP000199423"/>
    </source>
</evidence>
<name>A0A1I7MYS8_9HYPH</name>
<dbReference type="Proteomes" id="UP000199423">
    <property type="component" value="Unassembled WGS sequence"/>
</dbReference>
<protein>
    <submittedName>
        <fullName evidence="3">Uncharacterized protein</fullName>
    </submittedName>
</protein>
<evidence type="ECO:0000256" key="2">
    <source>
        <dbReference type="SAM" id="Phobius"/>
    </source>
</evidence>
<reference evidence="4" key="1">
    <citation type="submission" date="2016-10" db="EMBL/GenBank/DDBJ databases">
        <authorList>
            <person name="Varghese N."/>
            <person name="Submissions S."/>
        </authorList>
    </citation>
    <scope>NUCLEOTIDE SEQUENCE [LARGE SCALE GENOMIC DNA]</scope>
    <source>
        <strain evidence="4">DSM 1565</strain>
    </source>
</reference>
<dbReference type="AlphaFoldDB" id="A0A1I7MYS8"/>
<evidence type="ECO:0000256" key="1">
    <source>
        <dbReference type="SAM" id="MobiDB-lite"/>
    </source>
</evidence>
<feature type="transmembrane region" description="Helical" evidence="2">
    <location>
        <begin position="59"/>
        <end position="81"/>
    </location>
</feature>
<proteinExistence type="predicted"/>
<keyword evidence="2" id="KW-0472">Membrane</keyword>
<accession>A0A1I7MYS8</accession>